<feature type="compositionally biased region" description="Basic and acidic residues" evidence="1">
    <location>
        <begin position="262"/>
        <end position="277"/>
    </location>
</feature>
<dbReference type="Gene3D" id="1.10.8.10">
    <property type="entry name" value="DNA helicase RuvA subunit, C-terminal domain"/>
    <property type="match status" value="1"/>
</dbReference>
<feature type="compositionally biased region" description="Polar residues" evidence="1">
    <location>
        <begin position="380"/>
        <end position="404"/>
    </location>
</feature>
<feature type="region of interest" description="Disordered" evidence="1">
    <location>
        <begin position="1"/>
        <end position="40"/>
    </location>
</feature>
<dbReference type="EMBL" id="AMWN01000003">
    <property type="protein sequence ID" value="EXJ90730.1"/>
    <property type="molecule type" value="Genomic_DNA"/>
</dbReference>
<gene>
    <name evidence="2" type="ORF">A1O1_03834</name>
</gene>
<organism evidence="2 3">
    <name type="scientific">Capronia coronata CBS 617.96</name>
    <dbReference type="NCBI Taxonomy" id="1182541"/>
    <lineage>
        <taxon>Eukaryota</taxon>
        <taxon>Fungi</taxon>
        <taxon>Dikarya</taxon>
        <taxon>Ascomycota</taxon>
        <taxon>Pezizomycotina</taxon>
        <taxon>Eurotiomycetes</taxon>
        <taxon>Chaetothyriomycetidae</taxon>
        <taxon>Chaetothyriales</taxon>
        <taxon>Herpotrichiellaceae</taxon>
        <taxon>Capronia</taxon>
    </lineage>
</organism>
<feature type="compositionally biased region" description="Polar residues" evidence="1">
    <location>
        <begin position="339"/>
        <end position="350"/>
    </location>
</feature>
<feature type="compositionally biased region" description="Acidic residues" evidence="1">
    <location>
        <begin position="687"/>
        <end position="719"/>
    </location>
</feature>
<accession>W9YM22</accession>
<name>W9YM22_9EURO</name>
<dbReference type="Pfam" id="PF14555">
    <property type="entry name" value="UBA_4"/>
    <property type="match status" value="1"/>
</dbReference>
<keyword evidence="3" id="KW-1185">Reference proteome</keyword>
<feature type="region of interest" description="Disordered" evidence="1">
    <location>
        <begin position="683"/>
        <end position="739"/>
    </location>
</feature>
<dbReference type="AlphaFoldDB" id="W9YM22"/>
<feature type="compositionally biased region" description="Polar residues" evidence="1">
    <location>
        <begin position="279"/>
        <end position="308"/>
    </location>
</feature>
<evidence type="ECO:0000256" key="1">
    <source>
        <dbReference type="SAM" id="MobiDB-lite"/>
    </source>
</evidence>
<dbReference type="eggNOG" id="ENOG502RAF7">
    <property type="taxonomic scope" value="Eukaryota"/>
</dbReference>
<dbReference type="RefSeq" id="XP_007722924.1">
    <property type="nucleotide sequence ID" value="XM_007724734.1"/>
</dbReference>
<dbReference type="STRING" id="1182541.W9YM22"/>
<feature type="region of interest" description="Disordered" evidence="1">
    <location>
        <begin position="230"/>
        <end position="444"/>
    </location>
</feature>
<reference evidence="2 3" key="1">
    <citation type="submission" date="2013-03" db="EMBL/GenBank/DDBJ databases">
        <title>The Genome Sequence of Capronia coronata CBS 617.96.</title>
        <authorList>
            <consortium name="The Broad Institute Genomics Platform"/>
            <person name="Cuomo C."/>
            <person name="de Hoog S."/>
            <person name="Gorbushina A."/>
            <person name="Walker B."/>
            <person name="Young S.K."/>
            <person name="Zeng Q."/>
            <person name="Gargeya S."/>
            <person name="Fitzgerald M."/>
            <person name="Haas B."/>
            <person name="Abouelleil A."/>
            <person name="Allen A.W."/>
            <person name="Alvarado L."/>
            <person name="Arachchi H.M."/>
            <person name="Berlin A.M."/>
            <person name="Chapman S.B."/>
            <person name="Gainer-Dewar J."/>
            <person name="Goldberg J."/>
            <person name="Griggs A."/>
            <person name="Gujja S."/>
            <person name="Hansen M."/>
            <person name="Howarth C."/>
            <person name="Imamovic A."/>
            <person name="Ireland A."/>
            <person name="Larimer J."/>
            <person name="McCowan C."/>
            <person name="Murphy C."/>
            <person name="Pearson M."/>
            <person name="Poon T.W."/>
            <person name="Priest M."/>
            <person name="Roberts A."/>
            <person name="Saif S."/>
            <person name="Shea T."/>
            <person name="Sisk P."/>
            <person name="Sykes S."/>
            <person name="Wortman J."/>
            <person name="Nusbaum C."/>
            <person name="Birren B."/>
        </authorList>
    </citation>
    <scope>NUCLEOTIDE SEQUENCE [LARGE SCALE GENOMIC DNA]</scope>
    <source>
        <strain evidence="2 3">CBS 617.96</strain>
    </source>
</reference>
<evidence type="ECO:0000313" key="3">
    <source>
        <dbReference type="Proteomes" id="UP000019484"/>
    </source>
</evidence>
<feature type="compositionally biased region" description="Polar residues" evidence="1">
    <location>
        <begin position="1"/>
        <end position="11"/>
    </location>
</feature>
<dbReference type="OrthoDB" id="4147016at2759"/>
<proteinExistence type="predicted"/>
<evidence type="ECO:0000313" key="2">
    <source>
        <dbReference type="EMBL" id="EXJ90730.1"/>
    </source>
</evidence>
<comment type="caution">
    <text evidence="2">The sequence shown here is derived from an EMBL/GenBank/DDBJ whole genome shotgun (WGS) entry which is preliminary data.</text>
</comment>
<dbReference type="HOGENOM" id="CLU_018493_0_0_1"/>
<dbReference type="GeneID" id="19158723"/>
<sequence>MSNNPNKNPWTNRPLPVERSAAYQPNQQVQAPPQGLEERQQRMEALRRQLRYPHALADSTLRWHLNRTDWNVNLAARSFWEDQQNPNALPANQPPRNGVRRAPTVGRERRNMVQDRLTAETHRTGALPAEYIEMAILHNDHRWGSEQVAADIARRNGDYTDLRERATAYRTPDNRTEVQDERLALLITITSTDSWYSARALLERHEWDLEAAIDEWMRLGDVAYVDVPKKRKRTGQQVPRYEDHGMRIGNPDMPRRVLGGRFEFEPRPTLPRPRDFTRAATSPPFSHRSPVTDQTAALRNSSRASNPAGSGPRRGGLTSSSTRTDARSQPLGNARGQAANLTETSRSISPARTLRSARSSVRRGSPTTASARTGVRPEPINTSGTAADTTQTSGAGTSTRTLRSMTAAPKSAPLGNKKAAADKTDTSRSLPSTPAAPPRTGVRRGFLIDGPTYEQAYVGVPDESKLRFEFIRKGEYHHRHFTGSFRIGSRSVPFRWDDTSDPSLNTSTVEFDWYDSAHVSKLNKWRVDAFRTITGEDLRGTNTPFNKYENLWLLEQEIMRNERRFYEAAGLSPGHTGPLTQQERAAFDAAARNWAPETHRLPTPLTQQELHDLTRDFNYTFAGTSRYMKRNLRMEPWPGPDALRIQKTKYKFKYMGAPRPWRTPYAIQAQRRRIKGIAKHLMVGTDENQDDLESDSDSDFEEKDQDSDDDSPDDGDDGDDGGRGRGGKGSSGKGKGRAT</sequence>
<protein>
    <submittedName>
        <fullName evidence="2">Uncharacterized protein</fullName>
    </submittedName>
</protein>
<dbReference type="Proteomes" id="UP000019484">
    <property type="component" value="Unassembled WGS sequence"/>
</dbReference>